<reference evidence="2" key="1">
    <citation type="submission" date="2020-02" db="EMBL/GenBank/DDBJ databases">
        <authorList>
            <person name="Meier V. D."/>
        </authorList>
    </citation>
    <scope>NUCLEOTIDE SEQUENCE</scope>
    <source>
        <strain evidence="2">AVDCRST_MAG09</strain>
    </source>
</reference>
<dbReference type="GO" id="GO:0004722">
    <property type="term" value="F:protein serine/threonine phosphatase activity"/>
    <property type="evidence" value="ECO:0007669"/>
    <property type="project" value="UniProtKB-EC"/>
</dbReference>
<dbReference type="InterPro" id="IPR004843">
    <property type="entry name" value="Calcineurin-like_PHP"/>
</dbReference>
<dbReference type="GO" id="GO:0110154">
    <property type="term" value="P:RNA decapping"/>
    <property type="evidence" value="ECO:0007669"/>
    <property type="project" value="TreeGrafter"/>
</dbReference>
<dbReference type="InterPro" id="IPR029052">
    <property type="entry name" value="Metallo-depent_PP-like"/>
</dbReference>
<sequence>MILQRWRGERAKAPARNGAAGHRAYAIGDVHGRLDLLDGLLQQIDGDHRARGGEAQPLLIFLGDLIDRGPHSSQVVERVRGGALPGFRTVALLGNHEEVLLRLLDGEEGLLRQWFSFGGAECLASYGADAMSLLTMPEQTALEHIRHAIPAEHQAFLHGMGDSFRFGSYLFVHAGIRPGVPLEQQSSIDLRWIRQPFLGDRRDHGMIVVHGHTISKAIDERANRIGIDTGAFHFGVLTALGFEGEERWFMQQMEDGPA</sequence>
<protein>
    <submittedName>
        <fullName evidence="2">Serine/threonine protein phosphatase</fullName>
        <ecNumber evidence="2">3.1.3.16</ecNumber>
    </submittedName>
</protein>
<organism evidence="2">
    <name type="scientific">uncultured Sphingomonas sp</name>
    <dbReference type="NCBI Taxonomy" id="158754"/>
    <lineage>
        <taxon>Bacteria</taxon>
        <taxon>Pseudomonadati</taxon>
        <taxon>Pseudomonadota</taxon>
        <taxon>Alphaproteobacteria</taxon>
        <taxon>Sphingomonadales</taxon>
        <taxon>Sphingomonadaceae</taxon>
        <taxon>Sphingomonas</taxon>
        <taxon>environmental samples</taxon>
    </lineage>
</organism>
<dbReference type="AlphaFoldDB" id="A0A6J4SGN2"/>
<name>A0A6J4SGN2_9SPHN</name>
<dbReference type="Gene3D" id="3.60.21.10">
    <property type="match status" value="1"/>
</dbReference>
<dbReference type="Pfam" id="PF00149">
    <property type="entry name" value="Metallophos"/>
    <property type="match status" value="1"/>
</dbReference>
<dbReference type="RefSeq" id="WP_294172155.1">
    <property type="nucleotide sequence ID" value="NZ_CADCVZ010000014.1"/>
</dbReference>
<dbReference type="PANTHER" id="PTHR42850">
    <property type="entry name" value="METALLOPHOSPHOESTERASE"/>
    <property type="match status" value="1"/>
</dbReference>
<dbReference type="EC" id="3.1.3.16" evidence="2"/>
<dbReference type="PANTHER" id="PTHR42850:SF4">
    <property type="entry name" value="ZINC-DEPENDENT ENDOPOLYPHOSPHATASE"/>
    <property type="match status" value="1"/>
</dbReference>
<dbReference type="InterPro" id="IPR050126">
    <property type="entry name" value="Ap4A_hydrolase"/>
</dbReference>
<dbReference type="GO" id="GO:0005737">
    <property type="term" value="C:cytoplasm"/>
    <property type="evidence" value="ECO:0007669"/>
    <property type="project" value="TreeGrafter"/>
</dbReference>
<accession>A0A6J4SGN2</accession>
<evidence type="ECO:0000313" key="2">
    <source>
        <dbReference type="EMBL" id="CAA9498948.1"/>
    </source>
</evidence>
<evidence type="ECO:0000259" key="1">
    <source>
        <dbReference type="Pfam" id="PF00149"/>
    </source>
</evidence>
<dbReference type="EMBL" id="CADCVZ010000014">
    <property type="protein sequence ID" value="CAA9498948.1"/>
    <property type="molecule type" value="Genomic_DNA"/>
</dbReference>
<gene>
    <name evidence="2" type="ORF">AVDCRST_MAG09-545</name>
</gene>
<feature type="domain" description="Calcineurin-like phosphoesterase" evidence="1">
    <location>
        <begin position="23"/>
        <end position="215"/>
    </location>
</feature>
<dbReference type="GO" id="GO:0008803">
    <property type="term" value="F:bis(5'-nucleosyl)-tetraphosphatase (symmetrical) activity"/>
    <property type="evidence" value="ECO:0007669"/>
    <property type="project" value="TreeGrafter"/>
</dbReference>
<proteinExistence type="predicted"/>
<keyword evidence="2" id="KW-0378">Hydrolase</keyword>
<dbReference type="SUPFAM" id="SSF56300">
    <property type="entry name" value="Metallo-dependent phosphatases"/>
    <property type="match status" value="1"/>
</dbReference>